<sequence>MKLLQWVHRKLHPFKDFTLGNPCACLTVQLTFDSQYLQTKPSFSSINQPCFSKPHHQESQTSCCREDDDSQEETSAVIPELFQSFLTIGTLGAEAVTNEPATPTLSMPSENITMTDAEVTENELKLISFELEKFLETEDESFYESSGRNSRLRNITLSGNQTDGSEAKDCGNKVVCPLQGYLLGSSFKTPEKIEVRKERTSLAELFHRTESTNEDCAETGVEETQVKQAHKSAMHIMKKMFKMVHSSSKGCNTSGNDADSTSTNTKLSKVLHKFHRKVYPEDIINAKCFSKSHKGKINLPHDCFDEYDKGNTTNPNPSRRVHSDSKSRKWFKHCKTNWKPPQDGLSSSGSTGNNEHWIKTDAEYLVLEL</sequence>
<dbReference type="eggNOG" id="ENOG502R8CH">
    <property type="taxonomic scope" value="Eukaryota"/>
</dbReference>
<feature type="region of interest" description="Disordered" evidence="1">
    <location>
        <begin position="50"/>
        <end position="69"/>
    </location>
</feature>
<dbReference type="PaxDb" id="3827-XP_004516561.1"/>
<accession>A0A1S3DXS2</accession>
<dbReference type="PANTHER" id="PTHR34959">
    <property type="entry name" value="PROTEIN LAZY 1"/>
    <property type="match status" value="1"/>
</dbReference>
<dbReference type="Proteomes" id="UP000087171">
    <property type="component" value="Unplaced"/>
</dbReference>
<evidence type="ECO:0000313" key="2">
    <source>
        <dbReference type="Proteomes" id="UP000087171"/>
    </source>
</evidence>
<gene>
    <name evidence="3" type="primary">LOC101513155</name>
</gene>
<dbReference type="InterPro" id="IPR038928">
    <property type="entry name" value="LAZY1"/>
</dbReference>
<organism evidence="2 3">
    <name type="scientific">Cicer arietinum</name>
    <name type="common">Chickpea</name>
    <name type="synonym">Garbanzo</name>
    <dbReference type="NCBI Taxonomy" id="3827"/>
    <lineage>
        <taxon>Eukaryota</taxon>
        <taxon>Viridiplantae</taxon>
        <taxon>Streptophyta</taxon>
        <taxon>Embryophyta</taxon>
        <taxon>Tracheophyta</taxon>
        <taxon>Spermatophyta</taxon>
        <taxon>Magnoliopsida</taxon>
        <taxon>eudicotyledons</taxon>
        <taxon>Gunneridae</taxon>
        <taxon>Pentapetalae</taxon>
        <taxon>rosids</taxon>
        <taxon>fabids</taxon>
        <taxon>Fabales</taxon>
        <taxon>Fabaceae</taxon>
        <taxon>Papilionoideae</taxon>
        <taxon>50 kb inversion clade</taxon>
        <taxon>NPAAA clade</taxon>
        <taxon>Hologalegina</taxon>
        <taxon>IRL clade</taxon>
        <taxon>Cicereae</taxon>
        <taxon>Cicer</taxon>
    </lineage>
</organism>
<dbReference type="GeneID" id="101513155"/>
<evidence type="ECO:0000256" key="1">
    <source>
        <dbReference type="SAM" id="MobiDB-lite"/>
    </source>
</evidence>
<dbReference type="PANTHER" id="PTHR34959:SF4">
    <property type="entry name" value="PROTEIN LAZY 1"/>
    <property type="match status" value="1"/>
</dbReference>
<reference evidence="3" key="1">
    <citation type="submission" date="2025-08" db="UniProtKB">
        <authorList>
            <consortium name="RefSeq"/>
        </authorList>
    </citation>
    <scope>IDENTIFICATION</scope>
    <source>
        <tissue evidence="3">Etiolated seedlings</tissue>
    </source>
</reference>
<evidence type="ECO:0000313" key="3">
    <source>
        <dbReference type="RefSeq" id="XP_012567651.1"/>
    </source>
</evidence>
<protein>
    <submittedName>
        <fullName evidence="3">Protein LAZY 1</fullName>
    </submittedName>
</protein>
<dbReference type="KEGG" id="cam:101513155"/>
<proteinExistence type="predicted"/>
<dbReference type="RefSeq" id="XP_012567651.1">
    <property type="nucleotide sequence ID" value="XM_012712197.2"/>
</dbReference>
<name>A0A1S3DXS2_CICAR</name>
<dbReference type="AlphaFoldDB" id="A0A1S3DXS2"/>
<dbReference type="GO" id="GO:0009630">
    <property type="term" value="P:gravitropism"/>
    <property type="evidence" value="ECO:0007669"/>
    <property type="project" value="InterPro"/>
</dbReference>
<dbReference type="OrthoDB" id="780166at2759"/>
<dbReference type="STRING" id="3827.A0A1S3DXS2"/>
<keyword evidence="2" id="KW-1185">Reference proteome</keyword>
<dbReference type="GO" id="GO:2000012">
    <property type="term" value="P:regulation of auxin polar transport"/>
    <property type="evidence" value="ECO:0007669"/>
    <property type="project" value="InterPro"/>
</dbReference>